<organism evidence="7 8">
    <name type="scientific">Kiloniella laminariae</name>
    <dbReference type="NCBI Taxonomy" id="454162"/>
    <lineage>
        <taxon>Bacteria</taxon>
        <taxon>Pseudomonadati</taxon>
        <taxon>Pseudomonadota</taxon>
        <taxon>Alphaproteobacteria</taxon>
        <taxon>Rhodospirillales</taxon>
        <taxon>Kiloniellaceae</taxon>
        <taxon>Kiloniella</taxon>
    </lineage>
</organism>
<keyword evidence="3 6" id="KW-0812">Transmembrane</keyword>
<evidence type="ECO:0000256" key="5">
    <source>
        <dbReference type="ARBA" id="ARBA00023136"/>
    </source>
</evidence>
<evidence type="ECO:0000256" key="1">
    <source>
        <dbReference type="ARBA" id="ARBA00004141"/>
    </source>
</evidence>
<feature type="transmembrane region" description="Helical" evidence="6">
    <location>
        <begin position="39"/>
        <end position="61"/>
    </location>
</feature>
<evidence type="ECO:0000256" key="3">
    <source>
        <dbReference type="ARBA" id="ARBA00022692"/>
    </source>
</evidence>
<dbReference type="Pfam" id="PF03239">
    <property type="entry name" value="FTR1"/>
    <property type="match status" value="1"/>
</dbReference>
<feature type="transmembrane region" description="Helical" evidence="6">
    <location>
        <begin position="151"/>
        <end position="171"/>
    </location>
</feature>
<feature type="transmembrane region" description="Helical" evidence="6">
    <location>
        <begin position="6"/>
        <end position="27"/>
    </location>
</feature>
<keyword evidence="4 6" id="KW-1133">Transmembrane helix</keyword>
<gene>
    <name evidence="7" type="ORF">O4H49_19350</name>
</gene>
<evidence type="ECO:0000256" key="2">
    <source>
        <dbReference type="ARBA" id="ARBA00008333"/>
    </source>
</evidence>
<comment type="caution">
    <text evidence="7">The sequence shown here is derived from an EMBL/GenBank/DDBJ whole genome shotgun (WGS) entry which is preliminary data.</text>
</comment>
<feature type="transmembrane region" description="Helical" evidence="6">
    <location>
        <begin position="73"/>
        <end position="94"/>
    </location>
</feature>
<dbReference type="RefSeq" id="WP_269425090.1">
    <property type="nucleotide sequence ID" value="NZ_JAPWGY010000013.1"/>
</dbReference>
<feature type="transmembrane region" description="Helical" evidence="6">
    <location>
        <begin position="115"/>
        <end position="139"/>
    </location>
</feature>
<keyword evidence="5 6" id="KW-0472">Membrane</keyword>
<feature type="transmembrane region" description="Helical" evidence="6">
    <location>
        <begin position="247"/>
        <end position="267"/>
    </location>
</feature>
<evidence type="ECO:0000256" key="4">
    <source>
        <dbReference type="ARBA" id="ARBA00022989"/>
    </source>
</evidence>
<comment type="subcellular location">
    <subcellularLocation>
        <location evidence="1">Membrane</location>
        <topology evidence="1">Multi-pass membrane protein</topology>
    </subcellularLocation>
</comment>
<dbReference type="InterPro" id="IPR004923">
    <property type="entry name" value="FTR1/Fip1/EfeU"/>
</dbReference>
<proteinExistence type="inferred from homology"/>
<feature type="transmembrane region" description="Helical" evidence="6">
    <location>
        <begin position="191"/>
        <end position="214"/>
    </location>
</feature>
<comment type="similarity">
    <text evidence="2">Belongs to the oxidase-dependent Fe transporter (OFeT) (TC 9.A.10.1) family.</text>
</comment>
<protein>
    <submittedName>
        <fullName evidence="7">FTR1 family protein</fullName>
    </submittedName>
</protein>
<name>A0ABT4LPB0_9PROT</name>
<dbReference type="Proteomes" id="UP001069802">
    <property type="component" value="Unassembled WGS sequence"/>
</dbReference>
<reference evidence="7" key="1">
    <citation type="submission" date="2022-12" db="EMBL/GenBank/DDBJ databases">
        <title>Bacterial isolates from different developmental stages of Nematostella vectensis.</title>
        <authorList>
            <person name="Fraune S."/>
        </authorList>
    </citation>
    <scope>NUCLEOTIDE SEQUENCE</scope>
    <source>
        <strain evidence="7">G21630-S1</strain>
    </source>
</reference>
<sequence length="282" mass="30581">MSMQVFFIVWRESIEALLVVGILNVWITHNAAASPGRRYLWGGVLAGLVAAVLLAVTLVGFAESFTGEAQEFLQTGLVLVATVLIVQMVFWMRLKGRNLKKDLEQGLAKSAESGQWWGVFVLALIAIAREGSETVVFLYGMLAAGPIADKLQLVMAAGAGLTLALLTYKLLQLGGRFLSWSLFFRLSEGLLLLLACALFVTGIGQLISLGFLPYGDPLWDLGWLLDDTGRLGGMIASLTGYRAAPDLVTVASWVIFWGGIMLLGRWFGKPCSRGVVSERKLV</sequence>
<dbReference type="PANTHER" id="PTHR31632:SF2">
    <property type="entry name" value="PLASMA MEMBRANE IRON PERMEASE"/>
    <property type="match status" value="1"/>
</dbReference>
<evidence type="ECO:0000313" key="7">
    <source>
        <dbReference type="EMBL" id="MCZ4282948.1"/>
    </source>
</evidence>
<evidence type="ECO:0000256" key="6">
    <source>
        <dbReference type="SAM" id="Phobius"/>
    </source>
</evidence>
<dbReference type="EMBL" id="JAPWGY010000013">
    <property type="protein sequence ID" value="MCZ4282948.1"/>
    <property type="molecule type" value="Genomic_DNA"/>
</dbReference>
<accession>A0ABT4LPB0</accession>
<evidence type="ECO:0000313" key="8">
    <source>
        <dbReference type="Proteomes" id="UP001069802"/>
    </source>
</evidence>
<keyword evidence="8" id="KW-1185">Reference proteome</keyword>
<dbReference type="PANTHER" id="PTHR31632">
    <property type="entry name" value="IRON TRANSPORTER FTH1"/>
    <property type="match status" value="1"/>
</dbReference>